<dbReference type="AlphaFoldDB" id="A0A7G9T5P5"/>
<dbReference type="Pfam" id="PF00583">
    <property type="entry name" value="Acetyltransf_1"/>
    <property type="match status" value="1"/>
</dbReference>
<keyword evidence="3" id="KW-1185">Reference proteome</keyword>
<gene>
    <name evidence="2" type="ORF">H9L19_00500</name>
</gene>
<keyword evidence="2" id="KW-0808">Transferase</keyword>
<proteinExistence type="predicted"/>
<feature type="domain" description="N-acetyltransferase" evidence="1">
    <location>
        <begin position="1"/>
        <end position="150"/>
    </location>
</feature>
<protein>
    <submittedName>
        <fullName evidence="2">N-acetyltransferase</fullName>
    </submittedName>
</protein>
<evidence type="ECO:0000313" key="3">
    <source>
        <dbReference type="Proteomes" id="UP000515800"/>
    </source>
</evidence>
<dbReference type="CDD" id="cd04301">
    <property type="entry name" value="NAT_SF"/>
    <property type="match status" value="1"/>
</dbReference>
<dbReference type="InterPro" id="IPR000182">
    <property type="entry name" value="GNAT_dom"/>
</dbReference>
<accession>A0A7G9T5P5</accession>
<evidence type="ECO:0000259" key="1">
    <source>
        <dbReference type="PROSITE" id="PS51186"/>
    </source>
</evidence>
<reference evidence="2 3" key="1">
    <citation type="submission" date="2020-08" db="EMBL/GenBank/DDBJ databases">
        <title>Genome sequence of Weissella diestrammenae KACC 16890T.</title>
        <authorList>
            <person name="Hyun D.-W."/>
            <person name="Bae J.-W."/>
        </authorList>
    </citation>
    <scope>NUCLEOTIDE SEQUENCE [LARGE SCALE GENOMIC DNA]</scope>
    <source>
        <strain evidence="2 3">KACC 16890</strain>
    </source>
</reference>
<dbReference type="Gene3D" id="3.40.630.30">
    <property type="match status" value="1"/>
</dbReference>
<dbReference type="KEGG" id="wdi:H9L19_00500"/>
<dbReference type="SUPFAM" id="SSF55729">
    <property type="entry name" value="Acyl-CoA N-acyltransferases (Nat)"/>
    <property type="match status" value="1"/>
</dbReference>
<dbReference type="InterPro" id="IPR016181">
    <property type="entry name" value="Acyl_CoA_acyltransferase"/>
</dbReference>
<dbReference type="RefSeq" id="WP_187529253.1">
    <property type="nucleotide sequence ID" value="NZ_CP060724.1"/>
</dbReference>
<name>A0A7G9T5P5_9LACO</name>
<dbReference type="GO" id="GO:0016747">
    <property type="term" value="F:acyltransferase activity, transferring groups other than amino-acyl groups"/>
    <property type="evidence" value="ECO:0007669"/>
    <property type="project" value="InterPro"/>
</dbReference>
<dbReference type="EMBL" id="CP060724">
    <property type="protein sequence ID" value="QNN75420.1"/>
    <property type="molecule type" value="Genomic_DNA"/>
</dbReference>
<sequence>MGITTYKKQMATEVQTTIQMAFAQSKYGYQGENELVFDLRQDQKNKIFELVWQQAAKVVGHVMLSEASVGQTTGLVLAPLSVLPEYQHQGIGGELLRAAEQLAADKKFAFISILGEPAYYQVFGYQTASQFNITAPMPVPDDYFMVKPLVDLAQTNGKLVYAPAFKLNA</sequence>
<evidence type="ECO:0000313" key="2">
    <source>
        <dbReference type="EMBL" id="QNN75420.1"/>
    </source>
</evidence>
<dbReference type="PROSITE" id="PS51186">
    <property type="entry name" value="GNAT"/>
    <property type="match status" value="1"/>
</dbReference>
<organism evidence="2 3">
    <name type="scientific">Weissella diestrammenae</name>
    <dbReference type="NCBI Taxonomy" id="1162633"/>
    <lineage>
        <taxon>Bacteria</taxon>
        <taxon>Bacillati</taxon>
        <taxon>Bacillota</taxon>
        <taxon>Bacilli</taxon>
        <taxon>Lactobacillales</taxon>
        <taxon>Lactobacillaceae</taxon>
        <taxon>Weissella</taxon>
    </lineage>
</organism>
<dbReference type="Proteomes" id="UP000515800">
    <property type="component" value="Chromosome"/>
</dbReference>